<evidence type="ECO:0000313" key="1">
    <source>
        <dbReference type="EMBL" id="KUG22286.1"/>
    </source>
</evidence>
<gene>
    <name evidence="1" type="ORF">ASZ90_007919</name>
</gene>
<dbReference type="Pfam" id="PF08795">
    <property type="entry name" value="DUF1796"/>
    <property type="match status" value="1"/>
</dbReference>
<proteinExistence type="predicted"/>
<name>A0A0W8FNU5_9ZZZZ</name>
<dbReference type="EMBL" id="LNQE01000975">
    <property type="protein sequence ID" value="KUG22286.1"/>
    <property type="molecule type" value="Genomic_DNA"/>
</dbReference>
<comment type="caution">
    <text evidence="1">The sequence shown here is derived from an EMBL/GenBank/DDBJ whole genome shotgun (WGS) entry which is preliminary data.</text>
</comment>
<accession>A0A0W8FNU5</accession>
<sequence length="235" mass="28037">MSNLLESQTEVNKFDKIISLGCNCELTWNIRAHFGIECAYPFDWWITPFQALWKLLESRFHDLFNINHLEVSPDLLTVRDTYYNLLYHHDFKKTADDKIINDNLEQQIPLLKQKYDMLIERFFNDPKNKRVLFIRNRDGNIPHLERDTTPMDKNTFVRLYDLLETLFPDSEISLLVTNCPVFPGMQRKNGCIVWDIVAEHYDDYKFFGGSPRGWQEMFSRNNISYKRDRTHNSVT</sequence>
<evidence type="ECO:0008006" key="2">
    <source>
        <dbReference type="Google" id="ProtNLM"/>
    </source>
</evidence>
<organism evidence="1">
    <name type="scientific">hydrocarbon metagenome</name>
    <dbReference type="NCBI Taxonomy" id="938273"/>
    <lineage>
        <taxon>unclassified sequences</taxon>
        <taxon>metagenomes</taxon>
        <taxon>ecological metagenomes</taxon>
    </lineage>
</organism>
<reference evidence="1" key="1">
    <citation type="journal article" date="2015" name="Proc. Natl. Acad. Sci. U.S.A.">
        <title>Networks of energetic and metabolic interactions define dynamics in microbial communities.</title>
        <authorList>
            <person name="Embree M."/>
            <person name="Liu J.K."/>
            <person name="Al-Bassam M.M."/>
            <person name="Zengler K."/>
        </authorList>
    </citation>
    <scope>NUCLEOTIDE SEQUENCE</scope>
</reference>
<dbReference type="InterPro" id="IPR014903">
    <property type="entry name" value="DUF1796"/>
</dbReference>
<dbReference type="AlphaFoldDB" id="A0A0W8FNU5"/>
<protein>
    <recommendedName>
        <fullName evidence="2">Papain-like cysteine peptidase</fullName>
    </recommendedName>
</protein>